<evidence type="ECO:0000313" key="3">
    <source>
        <dbReference type="Proteomes" id="UP001166286"/>
    </source>
</evidence>
<dbReference type="PANTHER" id="PTHR37017:SF11">
    <property type="entry name" value="ESTERASE_LIPASE_THIOESTERASE DOMAIN-CONTAINING PROTEIN"/>
    <property type="match status" value="1"/>
</dbReference>
<sequence length="227" mass="25106">MPAPDLKPIIVCVHGAWQDTSCFDIIRAQLSTYDYRSTAVPLPSTGASNPSQQTHLEDVIAIRNTLEQLILVGEKDVLLVLHSYGGVPGCGAIKGLEKSTRKSIGGRGGIIGCVFIAAILPLKRQSLSDVLKDWEFPYMTVEGDYVKISSPEYHFYNDLPPAMADHYSSKIRSQSKFSFASKAESVPWDLTLPLTYLVCNNDRILPIDIQDAMIDRLLSKDSFLSEK</sequence>
<dbReference type="Proteomes" id="UP001166286">
    <property type="component" value="Unassembled WGS sequence"/>
</dbReference>
<protein>
    <recommendedName>
        <fullName evidence="1">AB hydrolase-1 domain-containing protein</fullName>
    </recommendedName>
</protein>
<name>A0AA39QTW2_9LECA</name>
<organism evidence="2 3">
    <name type="scientific">Cladonia borealis</name>
    <dbReference type="NCBI Taxonomy" id="184061"/>
    <lineage>
        <taxon>Eukaryota</taxon>
        <taxon>Fungi</taxon>
        <taxon>Dikarya</taxon>
        <taxon>Ascomycota</taxon>
        <taxon>Pezizomycotina</taxon>
        <taxon>Lecanoromycetes</taxon>
        <taxon>OSLEUM clade</taxon>
        <taxon>Lecanoromycetidae</taxon>
        <taxon>Lecanorales</taxon>
        <taxon>Lecanorineae</taxon>
        <taxon>Cladoniaceae</taxon>
        <taxon>Cladonia</taxon>
    </lineage>
</organism>
<dbReference type="PANTHER" id="PTHR37017">
    <property type="entry name" value="AB HYDROLASE-1 DOMAIN-CONTAINING PROTEIN-RELATED"/>
    <property type="match status" value="1"/>
</dbReference>
<dbReference type="InterPro" id="IPR052897">
    <property type="entry name" value="Sec-Metab_Biosynth_Hydrolase"/>
</dbReference>
<evidence type="ECO:0000313" key="2">
    <source>
        <dbReference type="EMBL" id="KAK0508284.1"/>
    </source>
</evidence>
<reference evidence="2" key="1">
    <citation type="submission" date="2023-03" db="EMBL/GenBank/DDBJ databases">
        <title>Complete genome of Cladonia borealis.</title>
        <authorList>
            <person name="Park H."/>
        </authorList>
    </citation>
    <scope>NUCLEOTIDE SEQUENCE</scope>
    <source>
        <strain evidence="2">ANT050790</strain>
    </source>
</reference>
<dbReference type="Gene3D" id="3.40.50.1820">
    <property type="entry name" value="alpha/beta hydrolase"/>
    <property type="match status" value="1"/>
</dbReference>
<dbReference type="InterPro" id="IPR000073">
    <property type="entry name" value="AB_hydrolase_1"/>
</dbReference>
<accession>A0AA39QTW2</accession>
<dbReference type="AlphaFoldDB" id="A0AA39QTW2"/>
<keyword evidence="3" id="KW-1185">Reference proteome</keyword>
<dbReference type="SUPFAM" id="SSF53474">
    <property type="entry name" value="alpha/beta-Hydrolases"/>
    <property type="match status" value="1"/>
</dbReference>
<feature type="domain" description="AB hydrolase-1" evidence="1">
    <location>
        <begin position="10"/>
        <end position="213"/>
    </location>
</feature>
<dbReference type="InterPro" id="IPR029058">
    <property type="entry name" value="AB_hydrolase_fold"/>
</dbReference>
<dbReference type="Pfam" id="PF12697">
    <property type="entry name" value="Abhydrolase_6"/>
    <property type="match status" value="1"/>
</dbReference>
<comment type="caution">
    <text evidence="2">The sequence shown here is derived from an EMBL/GenBank/DDBJ whole genome shotgun (WGS) entry which is preliminary data.</text>
</comment>
<dbReference type="EMBL" id="JAFEKC020000021">
    <property type="protein sequence ID" value="KAK0508284.1"/>
    <property type="molecule type" value="Genomic_DNA"/>
</dbReference>
<proteinExistence type="predicted"/>
<evidence type="ECO:0000259" key="1">
    <source>
        <dbReference type="Pfam" id="PF12697"/>
    </source>
</evidence>
<gene>
    <name evidence="2" type="ORF">JMJ35_009368</name>
</gene>